<evidence type="ECO:0000313" key="11">
    <source>
        <dbReference type="Proteomes" id="UP000242188"/>
    </source>
</evidence>
<accession>A0A210QQJ3</accession>
<feature type="transmembrane region" description="Helical" evidence="9">
    <location>
        <begin position="12"/>
        <end position="30"/>
    </location>
</feature>
<dbReference type="EC" id="2.8.2.-" evidence="9"/>
<protein>
    <recommendedName>
        <fullName evidence="9">Carbohydrate sulfotransferase</fullName>
        <ecNumber evidence="9">2.8.2.-</ecNumber>
    </recommendedName>
</protein>
<comment type="similarity">
    <text evidence="2 9">Belongs to the sulfotransferase 2 family.</text>
</comment>
<dbReference type="PANTHER" id="PTHR12137">
    <property type="entry name" value="CARBOHYDRATE SULFOTRANSFERASE"/>
    <property type="match status" value="1"/>
</dbReference>
<evidence type="ECO:0000256" key="7">
    <source>
        <dbReference type="ARBA" id="ARBA00023136"/>
    </source>
</evidence>
<evidence type="ECO:0000256" key="9">
    <source>
        <dbReference type="RuleBase" id="RU364020"/>
    </source>
</evidence>
<evidence type="ECO:0000256" key="5">
    <source>
        <dbReference type="ARBA" id="ARBA00022989"/>
    </source>
</evidence>
<reference evidence="10 11" key="1">
    <citation type="journal article" date="2017" name="Nat. Ecol. Evol.">
        <title>Scallop genome provides insights into evolution of bilaterian karyotype and development.</title>
        <authorList>
            <person name="Wang S."/>
            <person name="Zhang J."/>
            <person name="Jiao W."/>
            <person name="Li J."/>
            <person name="Xun X."/>
            <person name="Sun Y."/>
            <person name="Guo X."/>
            <person name="Huan P."/>
            <person name="Dong B."/>
            <person name="Zhang L."/>
            <person name="Hu X."/>
            <person name="Sun X."/>
            <person name="Wang J."/>
            <person name="Zhao C."/>
            <person name="Wang Y."/>
            <person name="Wang D."/>
            <person name="Huang X."/>
            <person name="Wang R."/>
            <person name="Lv J."/>
            <person name="Li Y."/>
            <person name="Zhang Z."/>
            <person name="Liu B."/>
            <person name="Lu W."/>
            <person name="Hui Y."/>
            <person name="Liang J."/>
            <person name="Zhou Z."/>
            <person name="Hou R."/>
            <person name="Li X."/>
            <person name="Liu Y."/>
            <person name="Li H."/>
            <person name="Ning X."/>
            <person name="Lin Y."/>
            <person name="Zhao L."/>
            <person name="Xing Q."/>
            <person name="Dou J."/>
            <person name="Li Y."/>
            <person name="Mao J."/>
            <person name="Guo H."/>
            <person name="Dou H."/>
            <person name="Li T."/>
            <person name="Mu C."/>
            <person name="Jiang W."/>
            <person name="Fu Q."/>
            <person name="Fu X."/>
            <person name="Miao Y."/>
            <person name="Liu J."/>
            <person name="Yu Q."/>
            <person name="Li R."/>
            <person name="Liao H."/>
            <person name="Li X."/>
            <person name="Kong Y."/>
            <person name="Jiang Z."/>
            <person name="Chourrout D."/>
            <person name="Li R."/>
            <person name="Bao Z."/>
        </authorList>
    </citation>
    <scope>NUCLEOTIDE SEQUENCE [LARGE SCALE GENOMIC DNA]</scope>
    <source>
        <strain evidence="10 11">PY_sf001</strain>
    </source>
</reference>
<dbReference type="GO" id="GO:0008146">
    <property type="term" value="F:sulfotransferase activity"/>
    <property type="evidence" value="ECO:0007669"/>
    <property type="project" value="InterPro"/>
</dbReference>
<dbReference type="GO" id="GO:0016051">
    <property type="term" value="P:carbohydrate biosynthetic process"/>
    <property type="evidence" value="ECO:0007669"/>
    <property type="project" value="InterPro"/>
</dbReference>
<keyword evidence="7 9" id="KW-0472">Membrane</keyword>
<dbReference type="PANTHER" id="PTHR12137:SF54">
    <property type="entry name" value="CARBOHYDRATE SULFOTRANSFERASE"/>
    <property type="match status" value="1"/>
</dbReference>
<keyword evidence="9" id="KW-0735">Signal-anchor</keyword>
<dbReference type="OrthoDB" id="6380564at2759"/>
<dbReference type="AlphaFoldDB" id="A0A210QQJ3"/>
<evidence type="ECO:0000256" key="3">
    <source>
        <dbReference type="ARBA" id="ARBA00022679"/>
    </source>
</evidence>
<comment type="caution">
    <text evidence="10">The sequence shown here is derived from an EMBL/GenBank/DDBJ whole genome shotgun (WGS) entry which is preliminary data.</text>
</comment>
<evidence type="ECO:0000256" key="4">
    <source>
        <dbReference type="ARBA" id="ARBA00022692"/>
    </source>
</evidence>
<keyword evidence="9" id="KW-0119">Carbohydrate metabolism</keyword>
<keyword evidence="6 9" id="KW-0333">Golgi apparatus</keyword>
<evidence type="ECO:0000256" key="8">
    <source>
        <dbReference type="ARBA" id="ARBA00023180"/>
    </source>
</evidence>
<keyword evidence="4 9" id="KW-0812">Transmembrane</keyword>
<dbReference type="Pfam" id="PF03567">
    <property type="entry name" value="Sulfotransfer_2"/>
    <property type="match status" value="1"/>
</dbReference>
<keyword evidence="5 9" id="KW-1133">Transmembrane helix</keyword>
<gene>
    <name evidence="10" type="ORF">KP79_PYT17337</name>
</gene>
<dbReference type="GO" id="GO:0000139">
    <property type="term" value="C:Golgi membrane"/>
    <property type="evidence" value="ECO:0007669"/>
    <property type="project" value="UniProtKB-SubCell"/>
</dbReference>
<sequence length="429" mass="48929">MAVTGPTAKKQFVIVLGLNGLISLVVWFYITTYPGLIWSATSSMTACLPAKSKDLKEWKAENLTNSFSVEVNFEPTDNSKTYRDRNTLLYEKCETLPVDRVRGRRPIYFFAKSKSLAFCKVPKAGSTFVGTVVAALELRKKPGNMFHMSLAIVHGQNEVDFSTLSKYSSSVVKKILVTRNPYTRLFSAFTDKYFVLGARPKTIATKKGKGRFEMRNGYCGYDISFQEFLDYFTDLHIAGKEVEEHTMPVSSLCYPCMVHYNILCKQETLTADIEYVLSVTNISEPRRQTVMELIRSKSLNDTIYASVSYHMLYFNLYPNDCSSKILLMEKVWKVFQLQGYISLSLTFPINSFQNLTDFDAENVTTLILEQIQSRPLSKSQMSKQRQIALAEAYSSIKPSTIARVQRMFAQDFHLFGYDKTIPTRHGKNH</sequence>
<dbReference type="Proteomes" id="UP000242188">
    <property type="component" value="Unassembled WGS sequence"/>
</dbReference>
<keyword evidence="3 9" id="KW-0808">Transferase</keyword>
<keyword evidence="11" id="KW-1185">Reference proteome</keyword>
<dbReference type="InterPro" id="IPR005331">
    <property type="entry name" value="Sulfotransferase"/>
</dbReference>
<keyword evidence="8 9" id="KW-0325">Glycoprotein</keyword>
<evidence type="ECO:0000256" key="6">
    <source>
        <dbReference type="ARBA" id="ARBA00023034"/>
    </source>
</evidence>
<dbReference type="InterPro" id="IPR018011">
    <property type="entry name" value="Carb_sulfotrans_8-10"/>
</dbReference>
<evidence type="ECO:0000256" key="1">
    <source>
        <dbReference type="ARBA" id="ARBA00004323"/>
    </source>
</evidence>
<proteinExistence type="inferred from homology"/>
<evidence type="ECO:0000256" key="2">
    <source>
        <dbReference type="ARBA" id="ARBA00006339"/>
    </source>
</evidence>
<evidence type="ECO:0000313" key="10">
    <source>
        <dbReference type="EMBL" id="OWF51002.1"/>
    </source>
</evidence>
<organism evidence="10 11">
    <name type="scientific">Mizuhopecten yessoensis</name>
    <name type="common">Japanese scallop</name>
    <name type="synonym">Patinopecten yessoensis</name>
    <dbReference type="NCBI Taxonomy" id="6573"/>
    <lineage>
        <taxon>Eukaryota</taxon>
        <taxon>Metazoa</taxon>
        <taxon>Spiralia</taxon>
        <taxon>Lophotrochozoa</taxon>
        <taxon>Mollusca</taxon>
        <taxon>Bivalvia</taxon>
        <taxon>Autobranchia</taxon>
        <taxon>Pteriomorphia</taxon>
        <taxon>Pectinida</taxon>
        <taxon>Pectinoidea</taxon>
        <taxon>Pectinidae</taxon>
        <taxon>Mizuhopecten</taxon>
    </lineage>
</organism>
<comment type="subcellular location">
    <subcellularLocation>
        <location evidence="1 9">Golgi apparatus membrane</location>
        <topology evidence="1 9">Single-pass type II membrane protein</topology>
    </subcellularLocation>
</comment>
<dbReference type="EMBL" id="NEDP02002410">
    <property type="protein sequence ID" value="OWF51002.1"/>
    <property type="molecule type" value="Genomic_DNA"/>
</dbReference>
<name>A0A210QQJ3_MIZYE</name>